<protein>
    <submittedName>
        <fullName evidence="1">Uncharacterized protein</fullName>
    </submittedName>
</protein>
<dbReference type="SUPFAM" id="SSF160104">
    <property type="entry name" value="Acetoacetate decarboxylase-like"/>
    <property type="match status" value="1"/>
</dbReference>
<name>A0A2C5XVK9_9HYPO</name>
<organism evidence="1 2">
    <name type="scientific">Ophiocordyceps camponoti-rufipedis</name>
    <dbReference type="NCBI Taxonomy" id="2004952"/>
    <lineage>
        <taxon>Eukaryota</taxon>
        <taxon>Fungi</taxon>
        <taxon>Dikarya</taxon>
        <taxon>Ascomycota</taxon>
        <taxon>Pezizomycotina</taxon>
        <taxon>Sordariomycetes</taxon>
        <taxon>Hypocreomycetidae</taxon>
        <taxon>Hypocreales</taxon>
        <taxon>Ophiocordycipitaceae</taxon>
        <taxon>Ophiocordyceps</taxon>
    </lineage>
</organism>
<dbReference type="EMBL" id="NJES01000036">
    <property type="protein sequence ID" value="PHH79719.1"/>
    <property type="molecule type" value="Genomic_DNA"/>
</dbReference>
<proteinExistence type="predicted"/>
<dbReference type="OrthoDB" id="9970474at2759"/>
<dbReference type="InterPro" id="IPR023375">
    <property type="entry name" value="ADC_dom_sf"/>
</dbReference>
<sequence>MEACCNVTMMSTASSWSDQDDLAIARPPWTLVGDFYILYYWIPASQAANLPPVAFSPLEAASGFAHDSSGRPLGGIGIIQIIRYHTSPVDWNIPKHLAKFEWERNHDGSQTVKVFPHDTSADSSEANPSVRPLFRATMKPVPYVPSFPFSTDWLKYVGISSRAVHPPLPEGKGSPGEIPGTDCWRICFPTIKGWTDFITLDMAQGGEDQGAAAGDGENFWPGLGRWHVGMRMKDAVMTLGPAEEI</sequence>
<gene>
    <name evidence="1" type="ORF">CDD80_3962</name>
</gene>
<comment type="caution">
    <text evidence="1">The sequence shown here is derived from an EMBL/GenBank/DDBJ whole genome shotgun (WGS) entry which is preliminary data.</text>
</comment>
<accession>A0A2C5XVK9</accession>
<dbReference type="Proteomes" id="UP000226431">
    <property type="component" value="Unassembled WGS sequence"/>
</dbReference>
<keyword evidence="2" id="KW-1185">Reference proteome</keyword>
<reference evidence="1 2" key="1">
    <citation type="submission" date="2017-06" db="EMBL/GenBank/DDBJ databases">
        <title>Ant-infecting Ophiocordyceps genomes reveal a high diversity of potential behavioral manipulation genes and a possible major role for enterotoxins.</title>
        <authorList>
            <person name="De Bekker C."/>
            <person name="Evans H.C."/>
            <person name="Brachmann A."/>
            <person name="Hughes D.P."/>
        </authorList>
    </citation>
    <scope>NUCLEOTIDE SEQUENCE [LARGE SCALE GENOMIC DNA]</scope>
    <source>
        <strain evidence="1 2">Map16</strain>
    </source>
</reference>
<evidence type="ECO:0000313" key="1">
    <source>
        <dbReference type="EMBL" id="PHH79719.1"/>
    </source>
</evidence>
<dbReference type="AlphaFoldDB" id="A0A2C5XVK9"/>
<evidence type="ECO:0000313" key="2">
    <source>
        <dbReference type="Proteomes" id="UP000226431"/>
    </source>
</evidence>